<dbReference type="PROSITE" id="PS00070">
    <property type="entry name" value="ALDEHYDE_DEHYDR_CYS"/>
    <property type="match status" value="1"/>
</dbReference>
<evidence type="ECO:0000256" key="1">
    <source>
        <dbReference type="ARBA" id="ARBA00004786"/>
    </source>
</evidence>
<organism evidence="7 8">
    <name type="scientific">Elysia chlorotica</name>
    <name type="common">Eastern emerald elysia</name>
    <name type="synonym">Sea slug</name>
    <dbReference type="NCBI Taxonomy" id="188477"/>
    <lineage>
        <taxon>Eukaryota</taxon>
        <taxon>Metazoa</taxon>
        <taxon>Spiralia</taxon>
        <taxon>Lophotrochozoa</taxon>
        <taxon>Mollusca</taxon>
        <taxon>Gastropoda</taxon>
        <taxon>Heterobranchia</taxon>
        <taxon>Euthyneura</taxon>
        <taxon>Panpulmonata</taxon>
        <taxon>Sacoglossa</taxon>
        <taxon>Placobranchoidea</taxon>
        <taxon>Plakobranchidae</taxon>
        <taxon>Elysia</taxon>
    </lineage>
</organism>
<dbReference type="InterPro" id="IPR016161">
    <property type="entry name" value="Ald_DH/histidinol_DH"/>
</dbReference>
<evidence type="ECO:0000256" key="3">
    <source>
        <dbReference type="ARBA" id="ARBA00023002"/>
    </source>
</evidence>
<dbReference type="Proteomes" id="UP000271974">
    <property type="component" value="Unassembled WGS sequence"/>
</dbReference>
<dbReference type="STRING" id="188477.A0A3S1AV87"/>
<comment type="catalytic activity">
    <reaction evidence="5">
        <text>L-glutamate 5-semialdehyde + NAD(+) + H2O = L-glutamate + NADH + 2 H(+)</text>
        <dbReference type="Rhea" id="RHEA:30235"/>
        <dbReference type="ChEBI" id="CHEBI:15377"/>
        <dbReference type="ChEBI" id="CHEBI:15378"/>
        <dbReference type="ChEBI" id="CHEBI:29985"/>
        <dbReference type="ChEBI" id="CHEBI:57540"/>
        <dbReference type="ChEBI" id="CHEBI:57945"/>
        <dbReference type="ChEBI" id="CHEBI:58066"/>
        <dbReference type="EC" id="1.2.1.88"/>
    </reaction>
</comment>
<dbReference type="InterPro" id="IPR016163">
    <property type="entry name" value="Ald_DH_C"/>
</dbReference>
<dbReference type="OrthoDB" id="8117216at2759"/>
<dbReference type="InterPro" id="IPR050485">
    <property type="entry name" value="Proline_metab_enzyme"/>
</dbReference>
<dbReference type="FunFam" id="3.40.309.10:FF:000005">
    <property type="entry name" value="1-pyrroline-5-carboxylate dehydrogenase 1"/>
    <property type="match status" value="1"/>
</dbReference>
<dbReference type="InterPro" id="IPR016162">
    <property type="entry name" value="Ald_DH_N"/>
</dbReference>
<keyword evidence="8" id="KW-1185">Reference proteome</keyword>
<evidence type="ECO:0000313" key="7">
    <source>
        <dbReference type="EMBL" id="RUS69213.1"/>
    </source>
</evidence>
<comment type="pathway">
    <text evidence="1">Amino-acid degradation; L-proline degradation into L-glutamate; L-glutamate from L-proline: step 2/2.</text>
</comment>
<dbReference type="EC" id="1.2.1.88" evidence="2"/>
<dbReference type="Gene3D" id="3.40.309.10">
    <property type="entry name" value="Aldehyde Dehydrogenase, Chain A, domain 2"/>
    <property type="match status" value="1"/>
</dbReference>
<dbReference type="PANTHER" id="PTHR42862">
    <property type="entry name" value="DELTA-1-PYRROLINE-5-CARBOXYLATE DEHYDROGENASE 1, ISOFORM A-RELATED"/>
    <property type="match status" value="1"/>
</dbReference>
<evidence type="ECO:0000256" key="5">
    <source>
        <dbReference type="ARBA" id="ARBA00048142"/>
    </source>
</evidence>
<dbReference type="Gene3D" id="3.40.605.10">
    <property type="entry name" value="Aldehyde Dehydrogenase, Chain A, domain 1"/>
    <property type="match status" value="1"/>
</dbReference>
<dbReference type="PANTHER" id="PTHR42862:SF1">
    <property type="entry name" value="DELTA-1-PYRROLINE-5-CARBOXYLATE DEHYDROGENASE 2, ISOFORM A-RELATED"/>
    <property type="match status" value="1"/>
</dbReference>
<dbReference type="InterPro" id="IPR005933">
    <property type="entry name" value="PutA_C"/>
</dbReference>
<dbReference type="NCBIfam" id="TIGR01238">
    <property type="entry name" value="D1pyr5carbox3"/>
    <property type="match status" value="1"/>
</dbReference>
<evidence type="ECO:0000256" key="2">
    <source>
        <dbReference type="ARBA" id="ARBA00012884"/>
    </source>
</evidence>
<gene>
    <name evidence="7" type="ORF">EGW08_023027</name>
</gene>
<dbReference type="Pfam" id="PF00171">
    <property type="entry name" value="Aldedh"/>
    <property type="match status" value="1"/>
</dbReference>
<evidence type="ECO:0000313" key="8">
    <source>
        <dbReference type="Proteomes" id="UP000271974"/>
    </source>
</evidence>
<proteinExistence type="predicted"/>
<name>A0A3S1AV87_ELYCH</name>
<keyword evidence="4" id="KW-0520">NAD</keyword>
<dbReference type="AlphaFoldDB" id="A0A3S1AV87"/>
<evidence type="ECO:0000259" key="6">
    <source>
        <dbReference type="Pfam" id="PF00171"/>
    </source>
</evidence>
<evidence type="ECO:0000256" key="4">
    <source>
        <dbReference type="ARBA" id="ARBA00023027"/>
    </source>
</evidence>
<feature type="non-terminal residue" evidence="7">
    <location>
        <position position="1"/>
    </location>
</feature>
<comment type="caution">
    <text evidence="7">The sequence shown here is derived from an EMBL/GenBank/DDBJ whole genome shotgun (WGS) entry which is preliminary data.</text>
</comment>
<feature type="domain" description="Aldehyde dehydrogenase" evidence="6">
    <location>
        <begin position="1"/>
        <end position="442"/>
    </location>
</feature>
<dbReference type="EMBL" id="RQTK01001777">
    <property type="protein sequence ID" value="RUS69213.1"/>
    <property type="molecule type" value="Genomic_DNA"/>
</dbReference>
<reference evidence="7 8" key="1">
    <citation type="submission" date="2019-01" db="EMBL/GenBank/DDBJ databases">
        <title>A draft genome assembly of the solar-powered sea slug Elysia chlorotica.</title>
        <authorList>
            <person name="Cai H."/>
            <person name="Li Q."/>
            <person name="Fang X."/>
            <person name="Li J."/>
            <person name="Curtis N.E."/>
            <person name="Altenburger A."/>
            <person name="Shibata T."/>
            <person name="Feng M."/>
            <person name="Maeda T."/>
            <person name="Schwartz J.A."/>
            <person name="Shigenobu S."/>
            <person name="Lundholm N."/>
            <person name="Nishiyama T."/>
            <person name="Yang H."/>
            <person name="Hasebe M."/>
            <person name="Li S."/>
            <person name="Pierce S.K."/>
            <person name="Wang J."/>
        </authorList>
    </citation>
    <scope>NUCLEOTIDE SEQUENCE [LARGE SCALE GENOMIC DNA]</scope>
    <source>
        <strain evidence="7">EC2010</strain>
        <tissue evidence="7">Whole organism of an adult</tissue>
    </source>
</reference>
<dbReference type="InterPro" id="IPR015590">
    <property type="entry name" value="Aldehyde_DH_dom"/>
</dbReference>
<sequence>IGYVYNANKRVSNIAIENANLAFESWNNTPASQRAEILEVFANLIEQNTNKFIAIAMIEAGKTLSNAIDEVREAVDFCRYYSAQAVKEFSGPVIIPSLCDSTKQIEFTGRGAMVCISPWNFPLAIFLGQITAAIAAGNTVVAKPAEQTPIIAYEAIKLLYEAGLPSGVVQFLPGTGIEVGGTLVKNDLCKGVIFTGSTEVAALINQTLANKDTELVPFIAETGGQNAMIVDSSSLPEQVTADVIRSAFDSAGQRCSALRILCLQEDIADNYIKMIIGAMKELEVGDSTILSTDVGPVIDKQAADKLNSYISDKKDKFKLLYQVSQNSNTANGTYVKPTLFEIDKLSDLGREQFGPILHVLRFKGNQLRKLVDDINSTGYGLTAGVHSRISEVMNYVKNNIKAGNVYVNRNIVGAVVGVQPFGGQGKSGTGPKAGGPYYMHRLANEIL</sequence>
<feature type="non-terminal residue" evidence="7">
    <location>
        <position position="447"/>
    </location>
</feature>
<dbReference type="GO" id="GO:0003842">
    <property type="term" value="F:L-glutamate gamma-semialdehyde dehydrogenase activity"/>
    <property type="evidence" value="ECO:0007669"/>
    <property type="project" value="UniProtKB-EC"/>
</dbReference>
<keyword evidence="3" id="KW-0560">Oxidoreductase</keyword>
<dbReference type="CDD" id="cd07125">
    <property type="entry name" value="ALDH_PutA-P5CDH"/>
    <property type="match status" value="1"/>
</dbReference>
<accession>A0A3S1AV87</accession>
<dbReference type="InterPro" id="IPR016160">
    <property type="entry name" value="Ald_DH_CS_CYS"/>
</dbReference>
<dbReference type="GO" id="GO:0009898">
    <property type="term" value="C:cytoplasmic side of plasma membrane"/>
    <property type="evidence" value="ECO:0007669"/>
    <property type="project" value="TreeGrafter"/>
</dbReference>
<protein>
    <recommendedName>
        <fullName evidence="2">L-glutamate gamma-semialdehyde dehydrogenase</fullName>
        <ecNumber evidence="2">1.2.1.88</ecNumber>
    </recommendedName>
</protein>
<dbReference type="GO" id="GO:0010133">
    <property type="term" value="P:L-proline catabolic process to L-glutamate"/>
    <property type="evidence" value="ECO:0007669"/>
    <property type="project" value="TreeGrafter"/>
</dbReference>
<dbReference type="SUPFAM" id="SSF53720">
    <property type="entry name" value="ALDH-like"/>
    <property type="match status" value="1"/>
</dbReference>